<dbReference type="HOGENOM" id="CLU_912349_0_0_1"/>
<dbReference type="InParanoid" id="A0A067Q550"/>
<protein>
    <submittedName>
        <fullName evidence="1">Uncharacterized protein</fullName>
    </submittedName>
</protein>
<proteinExistence type="predicted"/>
<evidence type="ECO:0000313" key="2">
    <source>
        <dbReference type="Proteomes" id="UP000027265"/>
    </source>
</evidence>
<gene>
    <name evidence="1" type="ORF">JAAARDRAFT_205006</name>
</gene>
<name>A0A067Q550_9AGAM</name>
<evidence type="ECO:0000313" key="1">
    <source>
        <dbReference type="EMBL" id="KDQ61280.1"/>
    </source>
</evidence>
<keyword evidence="2" id="KW-1185">Reference proteome</keyword>
<dbReference type="AlphaFoldDB" id="A0A067Q550"/>
<dbReference type="EMBL" id="KL197713">
    <property type="protein sequence ID" value="KDQ61280.1"/>
    <property type="molecule type" value="Genomic_DNA"/>
</dbReference>
<organism evidence="1 2">
    <name type="scientific">Jaapia argillacea MUCL 33604</name>
    <dbReference type="NCBI Taxonomy" id="933084"/>
    <lineage>
        <taxon>Eukaryota</taxon>
        <taxon>Fungi</taxon>
        <taxon>Dikarya</taxon>
        <taxon>Basidiomycota</taxon>
        <taxon>Agaricomycotina</taxon>
        <taxon>Agaricomycetes</taxon>
        <taxon>Agaricomycetidae</taxon>
        <taxon>Jaapiales</taxon>
        <taxon>Jaapiaceae</taxon>
        <taxon>Jaapia</taxon>
    </lineage>
</organism>
<dbReference type="Proteomes" id="UP000027265">
    <property type="component" value="Unassembled WGS sequence"/>
</dbReference>
<sequence>MPYQPSIQFDEGAFRKEMARALTEWHLLGSPIQDQLARFPMRRGQGRPYFVWVTYDLNFEINQASVKDAIRSACEERDFNVCSLSVDFSRSGRAHLFQGGWDLGMGDECEDRISCTVDAEELDIHSIQLRLRDFLGPWYNLWLRDPYGAIKEHSEYCGSDVDDDGKVNSPLQTVIVSNASADSWTYGLIFWPKCRHAEFLAKTCAYPPIIDVLETSSNLPGPAHISRFELMLDVLGTECLGPYEDRDIASALAAVALRWRSPDLWERLVESDPVRADSSILGRQNIVKAKEVFGWVDSLQGGCLI</sequence>
<accession>A0A067Q550</accession>
<reference evidence="2" key="1">
    <citation type="journal article" date="2014" name="Proc. Natl. Acad. Sci. U.S.A.">
        <title>Extensive sampling of basidiomycete genomes demonstrates inadequacy of the white-rot/brown-rot paradigm for wood decay fungi.</title>
        <authorList>
            <person name="Riley R."/>
            <person name="Salamov A.A."/>
            <person name="Brown D.W."/>
            <person name="Nagy L.G."/>
            <person name="Floudas D."/>
            <person name="Held B.W."/>
            <person name="Levasseur A."/>
            <person name="Lombard V."/>
            <person name="Morin E."/>
            <person name="Otillar R."/>
            <person name="Lindquist E.A."/>
            <person name="Sun H."/>
            <person name="LaButti K.M."/>
            <person name="Schmutz J."/>
            <person name="Jabbour D."/>
            <person name="Luo H."/>
            <person name="Baker S.E."/>
            <person name="Pisabarro A.G."/>
            <person name="Walton J.D."/>
            <person name="Blanchette R.A."/>
            <person name="Henrissat B."/>
            <person name="Martin F."/>
            <person name="Cullen D."/>
            <person name="Hibbett D.S."/>
            <person name="Grigoriev I.V."/>
        </authorList>
    </citation>
    <scope>NUCLEOTIDE SEQUENCE [LARGE SCALE GENOMIC DNA]</scope>
    <source>
        <strain evidence="2">MUCL 33604</strain>
    </source>
</reference>